<name>A0A1N6YTI2_9PSED</name>
<proteinExistence type="predicted"/>
<evidence type="ECO:0000313" key="2">
    <source>
        <dbReference type="Proteomes" id="UP000186079"/>
    </source>
</evidence>
<gene>
    <name evidence="1" type="ORF">SAMN05421672_1168</name>
</gene>
<dbReference type="EMBL" id="FTMC01000016">
    <property type="protein sequence ID" value="SIR17749.1"/>
    <property type="molecule type" value="Genomic_DNA"/>
</dbReference>
<organism evidence="1 2">
    <name type="scientific">Pseudomonas flexibilis</name>
    <dbReference type="NCBI Taxonomy" id="706570"/>
    <lineage>
        <taxon>Bacteria</taxon>
        <taxon>Pseudomonadati</taxon>
        <taxon>Pseudomonadota</taxon>
        <taxon>Gammaproteobacteria</taxon>
        <taxon>Pseudomonadales</taxon>
        <taxon>Pseudomonadaceae</taxon>
        <taxon>Pseudomonas</taxon>
    </lineage>
</organism>
<dbReference type="Proteomes" id="UP000186079">
    <property type="component" value="Unassembled WGS sequence"/>
</dbReference>
<dbReference type="AlphaFoldDB" id="A0A1N6YTI2"/>
<evidence type="ECO:0000313" key="1">
    <source>
        <dbReference type="EMBL" id="SIR17749.1"/>
    </source>
</evidence>
<protein>
    <submittedName>
        <fullName evidence="1">Uncharacterized protein</fullName>
    </submittedName>
</protein>
<accession>A0A1N6YTI2</accession>
<sequence length="114" mass="12315">MYLLLLLSGQQAEQRLGVLGALFDWSGDCGRWGLGGGIAFGGLAPLQTGQGGEQRLKLCIERQGLGIRATVLTGRRCGLRRYGRCTLLQQGIPRQRLGVAELSGCIHRRLSTHA</sequence>
<reference evidence="1 2" key="1">
    <citation type="submission" date="2017-01" db="EMBL/GenBank/DDBJ databases">
        <authorList>
            <person name="Mah S.A."/>
            <person name="Swanson W.J."/>
            <person name="Moy G.W."/>
            <person name="Vacquier V.D."/>
        </authorList>
    </citation>
    <scope>NUCLEOTIDE SEQUENCE [LARGE SCALE GENOMIC DNA]</scope>
    <source>
        <strain evidence="1 2">ATCC 29606</strain>
    </source>
</reference>